<feature type="domain" description="Endonuclease/exonuclease/phosphatase" evidence="1">
    <location>
        <begin position="21"/>
        <end position="91"/>
    </location>
</feature>
<evidence type="ECO:0000313" key="2">
    <source>
        <dbReference type="EMBL" id="CAK1594455.1"/>
    </source>
</evidence>
<dbReference type="InterPro" id="IPR036691">
    <property type="entry name" value="Endo/exonu/phosph_ase_sf"/>
</dbReference>
<gene>
    <name evidence="2" type="ORF">PARMNEM_LOCUS14080</name>
</gene>
<dbReference type="Gene3D" id="3.60.10.10">
    <property type="entry name" value="Endonuclease/exonuclease/phosphatase"/>
    <property type="match status" value="1"/>
</dbReference>
<accession>A0AAV1LG58</accession>
<dbReference type="EMBL" id="CAVLGL010000090">
    <property type="protein sequence ID" value="CAK1594455.1"/>
    <property type="molecule type" value="Genomic_DNA"/>
</dbReference>
<dbReference type="Proteomes" id="UP001314205">
    <property type="component" value="Unassembled WGS sequence"/>
</dbReference>
<dbReference type="SUPFAM" id="SSF56219">
    <property type="entry name" value="DNase I-like"/>
    <property type="match status" value="1"/>
</dbReference>
<evidence type="ECO:0000313" key="3">
    <source>
        <dbReference type="Proteomes" id="UP001314205"/>
    </source>
</evidence>
<dbReference type="AlphaFoldDB" id="A0AAV1LG58"/>
<protein>
    <recommendedName>
        <fullName evidence="1">Endonuclease/exonuclease/phosphatase domain-containing protein</fullName>
    </recommendedName>
</protein>
<organism evidence="2 3">
    <name type="scientific">Parnassius mnemosyne</name>
    <name type="common">clouded apollo</name>
    <dbReference type="NCBI Taxonomy" id="213953"/>
    <lineage>
        <taxon>Eukaryota</taxon>
        <taxon>Metazoa</taxon>
        <taxon>Ecdysozoa</taxon>
        <taxon>Arthropoda</taxon>
        <taxon>Hexapoda</taxon>
        <taxon>Insecta</taxon>
        <taxon>Pterygota</taxon>
        <taxon>Neoptera</taxon>
        <taxon>Endopterygota</taxon>
        <taxon>Lepidoptera</taxon>
        <taxon>Glossata</taxon>
        <taxon>Ditrysia</taxon>
        <taxon>Papilionoidea</taxon>
        <taxon>Papilionidae</taxon>
        <taxon>Parnassiinae</taxon>
        <taxon>Parnassini</taxon>
        <taxon>Parnassius</taxon>
        <taxon>Driopa</taxon>
    </lineage>
</organism>
<evidence type="ECO:0000259" key="1">
    <source>
        <dbReference type="Pfam" id="PF03372"/>
    </source>
</evidence>
<sequence>MNNTQTVKVVSFHCKKVIRSLDCVRRICRTADVVALQETWLLPHDISFLGSLDDDFAYTSVSAVDTPAGLLRGRLYGGVALLWRKNLLTSVSVIARSSVRLAAIKIVVKEKSFLIVSVSTNSSENIPEFTECLSEVSTIIESTGVESVYILGEFNAHPGVCLL</sequence>
<keyword evidence="3" id="KW-1185">Reference proteome</keyword>
<name>A0AAV1LG58_9NEOP</name>
<reference evidence="2 3" key="1">
    <citation type="submission" date="2023-11" db="EMBL/GenBank/DDBJ databases">
        <authorList>
            <person name="Hedman E."/>
            <person name="Englund M."/>
            <person name="Stromberg M."/>
            <person name="Nyberg Akerstrom W."/>
            <person name="Nylinder S."/>
            <person name="Jareborg N."/>
            <person name="Kallberg Y."/>
            <person name="Kronander E."/>
        </authorList>
    </citation>
    <scope>NUCLEOTIDE SEQUENCE [LARGE SCALE GENOMIC DNA]</scope>
</reference>
<comment type="caution">
    <text evidence="2">The sequence shown here is derived from an EMBL/GenBank/DDBJ whole genome shotgun (WGS) entry which is preliminary data.</text>
</comment>
<dbReference type="Pfam" id="PF03372">
    <property type="entry name" value="Exo_endo_phos"/>
    <property type="match status" value="1"/>
</dbReference>
<dbReference type="InterPro" id="IPR005135">
    <property type="entry name" value="Endo/exonuclease/phosphatase"/>
</dbReference>
<dbReference type="GO" id="GO:0003824">
    <property type="term" value="F:catalytic activity"/>
    <property type="evidence" value="ECO:0007669"/>
    <property type="project" value="InterPro"/>
</dbReference>
<proteinExistence type="predicted"/>